<accession>A0AAE0APS6</accession>
<sequence>MDVKLCAGESFIWQSLLWGRDLLREGTRKRVGYGSTVSIYEDRWNPWPTTFIVVSPQKRDDLVLVSQLKIALGGWDGPLILDNFVGVDVGAILSIPTGNA</sequence>
<protein>
    <submittedName>
        <fullName evidence="1">Uncharacterized protein</fullName>
    </submittedName>
</protein>
<keyword evidence="2" id="KW-1185">Reference proteome</keyword>
<comment type="caution">
    <text evidence="1">The sequence shown here is derived from an EMBL/GenBank/DDBJ whole genome shotgun (WGS) entry which is preliminary data.</text>
</comment>
<dbReference type="AlphaFoldDB" id="A0AAE0APS6"/>
<evidence type="ECO:0000313" key="2">
    <source>
        <dbReference type="Proteomes" id="UP001281410"/>
    </source>
</evidence>
<evidence type="ECO:0000313" key="1">
    <source>
        <dbReference type="EMBL" id="KAK3221986.1"/>
    </source>
</evidence>
<organism evidence="1 2">
    <name type="scientific">Dipteronia sinensis</name>
    <dbReference type="NCBI Taxonomy" id="43782"/>
    <lineage>
        <taxon>Eukaryota</taxon>
        <taxon>Viridiplantae</taxon>
        <taxon>Streptophyta</taxon>
        <taxon>Embryophyta</taxon>
        <taxon>Tracheophyta</taxon>
        <taxon>Spermatophyta</taxon>
        <taxon>Magnoliopsida</taxon>
        <taxon>eudicotyledons</taxon>
        <taxon>Gunneridae</taxon>
        <taxon>Pentapetalae</taxon>
        <taxon>rosids</taxon>
        <taxon>malvids</taxon>
        <taxon>Sapindales</taxon>
        <taxon>Sapindaceae</taxon>
        <taxon>Hippocastanoideae</taxon>
        <taxon>Acereae</taxon>
        <taxon>Dipteronia</taxon>
    </lineage>
</organism>
<dbReference type="EMBL" id="JANJYJ010000003">
    <property type="protein sequence ID" value="KAK3221986.1"/>
    <property type="molecule type" value="Genomic_DNA"/>
</dbReference>
<gene>
    <name evidence="1" type="ORF">Dsin_009011</name>
</gene>
<proteinExistence type="predicted"/>
<dbReference type="Proteomes" id="UP001281410">
    <property type="component" value="Unassembled WGS sequence"/>
</dbReference>
<reference evidence="1" key="1">
    <citation type="journal article" date="2023" name="Plant J.">
        <title>Genome sequences and population genomics provide insights into the demographic history, inbreeding, and mutation load of two 'living fossil' tree species of Dipteronia.</title>
        <authorList>
            <person name="Feng Y."/>
            <person name="Comes H.P."/>
            <person name="Chen J."/>
            <person name="Zhu S."/>
            <person name="Lu R."/>
            <person name="Zhang X."/>
            <person name="Li P."/>
            <person name="Qiu J."/>
            <person name="Olsen K.M."/>
            <person name="Qiu Y."/>
        </authorList>
    </citation>
    <scope>NUCLEOTIDE SEQUENCE</scope>
    <source>
        <strain evidence="1">NBL</strain>
    </source>
</reference>
<name>A0AAE0APS6_9ROSI</name>